<dbReference type="STRING" id="1447883.A0A2B7WWN5"/>
<comment type="caution">
    <text evidence="2">The sequence shown here is derived from an EMBL/GenBank/DDBJ whole genome shotgun (WGS) entry which is preliminary data.</text>
</comment>
<evidence type="ECO:0000313" key="3">
    <source>
        <dbReference type="Proteomes" id="UP000224634"/>
    </source>
</evidence>
<sequence>MAASTVTLPNRDLRRSATEAKRDHDHNAKWALGARSRQCRSNYAELDSPQEVSNLRPAVPQSHFTGAAKLARRWNQRTVNRKATSEKAQFQTVVDEALGEEHDFSDSSADGVAPDLHAASKDPNIFYSFDAATSPAQGEHILGYALARAVERFETKETEKLVREYELVTPETEGGDGYAADDDDFELIDRMDL</sequence>
<proteinExistence type="predicted"/>
<gene>
    <name evidence="2" type="ORF">AJ80_09110</name>
</gene>
<dbReference type="AlphaFoldDB" id="A0A2B7WWN5"/>
<accession>A0A2B7WWN5</accession>
<protein>
    <submittedName>
        <fullName evidence="2">Uncharacterized protein</fullName>
    </submittedName>
</protein>
<dbReference type="Proteomes" id="UP000224634">
    <property type="component" value="Unassembled WGS sequence"/>
</dbReference>
<name>A0A2B7WWN5_POLH7</name>
<reference evidence="2 3" key="1">
    <citation type="submission" date="2017-10" db="EMBL/GenBank/DDBJ databases">
        <title>Comparative genomics in systemic dimorphic fungi from Ajellomycetaceae.</title>
        <authorList>
            <person name="Munoz J.F."/>
            <person name="Mcewen J.G."/>
            <person name="Clay O.K."/>
            <person name="Cuomo C.A."/>
        </authorList>
    </citation>
    <scope>NUCLEOTIDE SEQUENCE [LARGE SCALE GENOMIC DNA]</scope>
    <source>
        <strain evidence="2 3">UAMH7299</strain>
    </source>
</reference>
<feature type="compositionally biased region" description="Basic and acidic residues" evidence="1">
    <location>
        <begin position="11"/>
        <end position="25"/>
    </location>
</feature>
<evidence type="ECO:0000256" key="1">
    <source>
        <dbReference type="SAM" id="MobiDB-lite"/>
    </source>
</evidence>
<keyword evidence="3" id="KW-1185">Reference proteome</keyword>
<organism evidence="2 3">
    <name type="scientific">Polytolypa hystricis (strain UAMH7299)</name>
    <dbReference type="NCBI Taxonomy" id="1447883"/>
    <lineage>
        <taxon>Eukaryota</taxon>
        <taxon>Fungi</taxon>
        <taxon>Dikarya</taxon>
        <taxon>Ascomycota</taxon>
        <taxon>Pezizomycotina</taxon>
        <taxon>Eurotiomycetes</taxon>
        <taxon>Eurotiomycetidae</taxon>
        <taxon>Onygenales</taxon>
        <taxon>Onygenales incertae sedis</taxon>
        <taxon>Polytolypa</taxon>
    </lineage>
</organism>
<feature type="region of interest" description="Disordered" evidence="1">
    <location>
        <begin position="1"/>
        <end position="25"/>
    </location>
</feature>
<dbReference type="EMBL" id="PDNA01000245">
    <property type="protein sequence ID" value="PGH00858.1"/>
    <property type="molecule type" value="Genomic_DNA"/>
</dbReference>
<evidence type="ECO:0000313" key="2">
    <source>
        <dbReference type="EMBL" id="PGH00858.1"/>
    </source>
</evidence>
<dbReference type="OrthoDB" id="5153521at2759"/>